<evidence type="ECO:0000256" key="6">
    <source>
        <dbReference type="ARBA" id="ARBA00022989"/>
    </source>
</evidence>
<keyword evidence="4" id="KW-1003">Cell membrane</keyword>
<dbReference type="Pfam" id="PF12698">
    <property type="entry name" value="ABC2_membrane_3"/>
    <property type="match status" value="1"/>
</dbReference>
<proteinExistence type="inferred from homology"/>
<dbReference type="Gene3D" id="3.40.1710.10">
    <property type="entry name" value="abc type-2 transporter like domain"/>
    <property type="match status" value="1"/>
</dbReference>
<comment type="similarity">
    <text evidence="2">Belongs to the ABC-2 integral membrane protein family.</text>
</comment>
<dbReference type="GO" id="GO:0140359">
    <property type="term" value="F:ABC-type transporter activity"/>
    <property type="evidence" value="ECO:0007669"/>
    <property type="project" value="InterPro"/>
</dbReference>
<evidence type="ECO:0000256" key="7">
    <source>
        <dbReference type="ARBA" id="ARBA00023136"/>
    </source>
</evidence>
<dbReference type="PANTHER" id="PTHR30294:SF29">
    <property type="entry name" value="MULTIDRUG ABC TRANSPORTER PERMEASE YBHS-RELATED"/>
    <property type="match status" value="1"/>
</dbReference>
<dbReference type="AlphaFoldDB" id="A0A5D0MJH3"/>
<dbReference type="InterPro" id="IPR047817">
    <property type="entry name" value="ABC2_TM_bact-type"/>
</dbReference>
<name>A0A5D0MJH3_FLESI</name>
<evidence type="ECO:0000256" key="1">
    <source>
        <dbReference type="ARBA" id="ARBA00004651"/>
    </source>
</evidence>
<accession>A0A5D0MJH3</accession>
<dbReference type="PROSITE" id="PS51012">
    <property type="entry name" value="ABC_TM2"/>
    <property type="match status" value="1"/>
</dbReference>
<sequence>MNINKMAAVYIKELKELRRDKISRIMVFFMPITILIIFGYGMAMDVENIPFSVLDHDKSVLSREFVSKFSQNKRYYSFKGYVSSQNEGIELIDRGRIRTLIVIPENFSDNLKQNRSVDIQIMEDGVFPYRASVSASYAEAIVSDFNLKILENKGMKYSPLNLKVRYWFNEEMKQKYVTTSGVLAIALFLGSAMISSQLIVKEKESGSIYNIYISSISKLEFILSKQMFSFTIFVINYLILFLLIIFLFQVPFKGNFLLFSLSSMIYILVSTALGILISTFVNTQVTAVVGTAIICIIPAFLYSGYIAPVSSMTNEAYVVAHLFPTYYYLNIVKMFFLKGVNMKLFINHSIILIVFYFVLIACSVLRFRKYEK</sequence>
<organism evidence="10 11">
    <name type="scientific">Flexistipes sinusarabici</name>
    <dbReference type="NCBI Taxonomy" id="2352"/>
    <lineage>
        <taxon>Bacteria</taxon>
        <taxon>Pseudomonadati</taxon>
        <taxon>Deferribacterota</taxon>
        <taxon>Deferribacteres</taxon>
        <taxon>Deferribacterales</taxon>
        <taxon>Flexistipitaceae</taxon>
        <taxon>Flexistipes</taxon>
    </lineage>
</organism>
<evidence type="ECO:0000256" key="4">
    <source>
        <dbReference type="ARBA" id="ARBA00022475"/>
    </source>
</evidence>
<protein>
    <submittedName>
        <fullName evidence="10">ABC transporter permease</fullName>
    </submittedName>
</protein>
<evidence type="ECO:0000256" key="3">
    <source>
        <dbReference type="ARBA" id="ARBA00022448"/>
    </source>
</evidence>
<comment type="caution">
    <text evidence="10">The sequence shown here is derived from an EMBL/GenBank/DDBJ whole genome shotgun (WGS) entry which is preliminary data.</text>
</comment>
<dbReference type="RefSeq" id="WP_303700655.1">
    <property type="nucleotide sequence ID" value="NZ_VSIV01000096.1"/>
</dbReference>
<feature type="transmembrane region" description="Helical" evidence="8">
    <location>
        <begin position="285"/>
        <end position="305"/>
    </location>
</feature>
<dbReference type="PANTHER" id="PTHR30294">
    <property type="entry name" value="MEMBRANE COMPONENT OF ABC TRANSPORTER YHHJ-RELATED"/>
    <property type="match status" value="1"/>
</dbReference>
<comment type="subcellular location">
    <subcellularLocation>
        <location evidence="1">Cell membrane</location>
        <topology evidence="1">Multi-pass membrane protein</topology>
    </subcellularLocation>
</comment>
<reference evidence="10 11" key="1">
    <citation type="submission" date="2019-08" db="EMBL/GenBank/DDBJ databases">
        <title>Genomic characterization of a novel candidate phylum (ARYD3) from a high temperature, high salinity tertiary oil reservoir in north central Oklahoma, USA.</title>
        <authorList>
            <person name="Youssef N.H."/>
            <person name="Yadav A."/>
            <person name="Elshahed M.S."/>
        </authorList>
    </citation>
    <scope>NUCLEOTIDE SEQUENCE [LARGE SCALE GENOMIC DNA]</scope>
    <source>
        <strain evidence="10">ARYD1</strain>
    </source>
</reference>
<feature type="transmembrane region" description="Helical" evidence="8">
    <location>
        <begin position="176"/>
        <end position="200"/>
    </location>
</feature>
<evidence type="ECO:0000256" key="5">
    <source>
        <dbReference type="ARBA" id="ARBA00022692"/>
    </source>
</evidence>
<keyword evidence="6 8" id="KW-1133">Transmembrane helix</keyword>
<evidence type="ECO:0000256" key="8">
    <source>
        <dbReference type="SAM" id="Phobius"/>
    </source>
</evidence>
<evidence type="ECO:0000313" key="11">
    <source>
        <dbReference type="Proteomes" id="UP000323337"/>
    </source>
</evidence>
<gene>
    <name evidence="10" type="ORF">FXF49_04225</name>
</gene>
<dbReference type="GO" id="GO:0005886">
    <property type="term" value="C:plasma membrane"/>
    <property type="evidence" value="ECO:0007669"/>
    <property type="project" value="UniProtKB-SubCell"/>
</dbReference>
<feature type="transmembrane region" description="Helical" evidence="8">
    <location>
        <begin position="256"/>
        <end position="278"/>
    </location>
</feature>
<feature type="domain" description="ABC transmembrane type-2" evidence="9">
    <location>
        <begin position="131"/>
        <end position="370"/>
    </location>
</feature>
<evidence type="ECO:0000256" key="2">
    <source>
        <dbReference type="ARBA" id="ARBA00007783"/>
    </source>
</evidence>
<evidence type="ECO:0000313" key="10">
    <source>
        <dbReference type="EMBL" id="TYB33847.1"/>
    </source>
</evidence>
<keyword evidence="3" id="KW-0813">Transport</keyword>
<dbReference type="EMBL" id="VSIV01000096">
    <property type="protein sequence ID" value="TYB33847.1"/>
    <property type="molecule type" value="Genomic_DNA"/>
</dbReference>
<keyword evidence="5 8" id="KW-0812">Transmembrane</keyword>
<keyword evidence="7 8" id="KW-0472">Membrane</keyword>
<feature type="transmembrane region" description="Helical" evidence="8">
    <location>
        <begin position="21"/>
        <end position="43"/>
    </location>
</feature>
<dbReference type="InterPro" id="IPR051449">
    <property type="entry name" value="ABC-2_transporter_component"/>
</dbReference>
<evidence type="ECO:0000259" key="9">
    <source>
        <dbReference type="PROSITE" id="PS51012"/>
    </source>
</evidence>
<dbReference type="InterPro" id="IPR013525">
    <property type="entry name" value="ABC2_TM"/>
</dbReference>
<feature type="transmembrane region" description="Helical" evidence="8">
    <location>
        <begin position="344"/>
        <end position="367"/>
    </location>
</feature>
<dbReference type="Proteomes" id="UP000323337">
    <property type="component" value="Unassembled WGS sequence"/>
</dbReference>
<feature type="transmembrane region" description="Helical" evidence="8">
    <location>
        <begin position="227"/>
        <end position="250"/>
    </location>
</feature>